<reference evidence="1" key="1">
    <citation type="submission" date="2020-04" db="EMBL/GenBank/DDBJ databases">
        <authorList>
            <person name="Chiriac C."/>
            <person name="Salcher M."/>
            <person name="Ghai R."/>
            <person name="Kavagutti S V."/>
        </authorList>
    </citation>
    <scope>NUCLEOTIDE SEQUENCE</scope>
</reference>
<dbReference type="SUPFAM" id="SSF53955">
    <property type="entry name" value="Lysozyme-like"/>
    <property type="match status" value="1"/>
</dbReference>
<dbReference type="Gene3D" id="1.10.530.10">
    <property type="match status" value="1"/>
</dbReference>
<evidence type="ECO:0000313" key="2">
    <source>
        <dbReference type="EMBL" id="CAB4222087.1"/>
    </source>
</evidence>
<protein>
    <submittedName>
        <fullName evidence="1">Uncharacterized protein</fullName>
    </submittedName>
</protein>
<dbReference type="EMBL" id="LR797509">
    <property type="protein sequence ID" value="CAB4222087.1"/>
    <property type="molecule type" value="Genomic_DNA"/>
</dbReference>
<proteinExistence type="predicted"/>
<accession>A0A6J5P8D0</accession>
<gene>
    <name evidence="2" type="ORF">UFOVP1653_16</name>
    <name evidence="1" type="ORF">UFOVP866_16</name>
</gene>
<evidence type="ECO:0000313" key="1">
    <source>
        <dbReference type="EMBL" id="CAB4167272.1"/>
    </source>
</evidence>
<organism evidence="1">
    <name type="scientific">uncultured Caudovirales phage</name>
    <dbReference type="NCBI Taxonomy" id="2100421"/>
    <lineage>
        <taxon>Viruses</taxon>
        <taxon>Duplodnaviria</taxon>
        <taxon>Heunggongvirae</taxon>
        <taxon>Uroviricota</taxon>
        <taxon>Caudoviricetes</taxon>
        <taxon>Peduoviridae</taxon>
        <taxon>Maltschvirus</taxon>
        <taxon>Maltschvirus maltsch</taxon>
    </lineage>
</organism>
<sequence length="164" mass="17749">MNFLIAKIFTAVTISLAGFAYAYDAYNAPGALPVTPPVTVSLAPVVATTTTTLVPLTDCQYALQLASQAGWPLTEMGTVARIIYRESGCKANAFNAKDSNGGSYGYYQINGFWCRPNKYWPTGWLQAKGILQTCDDLFDPVINTNSALAIWHNSGYGPWALPNP</sequence>
<dbReference type="InterPro" id="IPR023346">
    <property type="entry name" value="Lysozyme-like_dom_sf"/>
</dbReference>
<name>A0A6J5P8D0_9CAUD</name>
<dbReference type="EMBL" id="LR796799">
    <property type="protein sequence ID" value="CAB4167272.1"/>
    <property type="molecule type" value="Genomic_DNA"/>
</dbReference>